<evidence type="ECO:0000313" key="2">
    <source>
        <dbReference type="Proteomes" id="UP001341840"/>
    </source>
</evidence>
<keyword evidence="2" id="KW-1185">Reference proteome</keyword>
<comment type="caution">
    <text evidence="1">The sequence shown here is derived from an EMBL/GenBank/DDBJ whole genome shotgun (WGS) entry which is preliminary data.</text>
</comment>
<sequence length="102" mass="11932">MGRDERERIHDGDAAASATMVAVPLLSLLHEMQERKRRKREEKAMPKLEEFRKQIVAKIMLRKDNEKRVETIRQVNEMRNIKPAAVLRSPYVQLSSADLYSK</sequence>
<protein>
    <submittedName>
        <fullName evidence="1">Uncharacterized protein</fullName>
    </submittedName>
</protein>
<name>A0ABU6STX5_9FABA</name>
<evidence type="ECO:0000313" key="1">
    <source>
        <dbReference type="EMBL" id="MED6139912.1"/>
    </source>
</evidence>
<accession>A0ABU6STX5</accession>
<dbReference type="EMBL" id="JASCZI010062015">
    <property type="protein sequence ID" value="MED6139912.1"/>
    <property type="molecule type" value="Genomic_DNA"/>
</dbReference>
<reference evidence="1 2" key="1">
    <citation type="journal article" date="2023" name="Plants (Basel)">
        <title>Bridging the Gap: Combining Genomics and Transcriptomics Approaches to Understand Stylosanthes scabra, an Orphan Legume from the Brazilian Caatinga.</title>
        <authorList>
            <person name="Ferreira-Neto J.R.C."/>
            <person name="da Silva M.D."/>
            <person name="Binneck E."/>
            <person name="de Melo N.F."/>
            <person name="da Silva R.H."/>
            <person name="de Melo A.L.T.M."/>
            <person name="Pandolfi V."/>
            <person name="Bustamante F.O."/>
            <person name="Brasileiro-Vidal A.C."/>
            <person name="Benko-Iseppon A.M."/>
        </authorList>
    </citation>
    <scope>NUCLEOTIDE SEQUENCE [LARGE SCALE GENOMIC DNA]</scope>
    <source>
        <tissue evidence="1">Leaves</tissue>
    </source>
</reference>
<organism evidence="1 2">
    <name type="scientific">Stylosanthes scabra</name>
    <dbReference type="NCBI Taxonomy" id="79078"/>
    <lineage>
        <taxon>Eukaryota</taxon>
        <taxon>Viridiplantae</taxon>
        <taxon>Streptophyta</taxon>
        <taxon>Embryophyta</taxon>
        <taxon>Tracheophyta</taxon>
        <taxon>Spermatophyta</taxon>
        <taxon>Magnoliopsida</taxon>
        <taxon>eudicotyledons</taxon>
        <taxon>Gunneridae</taxon>
        <taxon>Pentapetalae</taxon>
        <taxon>rosids</taxon>
        <taxon>fabids</taxon>
        <taxon>Fabales</taxon>
        <taxon>Fabaceae</taxon>
        <taxon>Papilionoideae</taxon>
        <taxon>50 kb inversion clade</taxon>
        <taxon>dalbergioids sensu lato</taxon>
        <taxon>Dalbergieae</taxon>
        <taxon>Pterocarpus clade</taxon>
        <taxon>Stylosanthes</taxon>
    </lineage>
</organism>
<gene>
    <name evidence="1" type="ORF">PIB30_088378</name>
</gene>
<dbReference type="Proteomes" id="UP001341840">
    <property type="component" value="Unassembled WGS sequence"/>
</dbReference>
<proteinExistence type="predicted"/>